<dbReference type="Pfam" id="PF03033">
    <property type="entry name" value="Glyco_transf_28"/>
    <property type="match status" value="1"/>
</dbReference>
<gene>
    <name evidence="3" type="ORF">GUJ93_ZPchr0013g37740</name>
</gene>
<evidence type="ECO:0000313" key="3">
    <source>
        <dbReference type="EMBL" id="KAG8099981.1"/>
    </source>
</evidence>
<dbReference type="Proteomes" id="UP000729402">
    <property type="component" value="Unassembled WGS sequence"/>
</dbReference>
<feature type="compositionally biased region" description="Polar residues" evidence="1">
    <location>
        <begin position="25"/>
        <end position="34"/>
    </location>
</feature>
<dbReference type="EMBL" id="JAAALK010000079">
    <property type="protein sequence ID" value="KAG8099981.1"/>
    <property type="molecule type" value="Genomic_DNA"/>
</dbReference>
<evidence type="ECO:0000313" key="4">
    <source>
        <dbReference type="Proteomes" id="UP000729402"/>
    </source>
</evidence>
<dbReference type="GO" id="GO:0005975">
    <property type="term" value="P:carbohydrate metabolic process"/>
    <property type="evidence" value="ECO:0007669"/>
    <property type="project" value="InterPro"/>
</dbReference>
<feature type="region of interest" description="Disordered" evidence="1">
    <location>
        <begin position="1"/>
        <end position="59"/>
    </location>
</feature>
<evidence type="ECO:0000256" key="1">
    <source>
        <dbReference type="SAM" id="MobiDB-lite"/>
    </source>
</evidence>
<protein>
    <recommendedName>
        <fullName evidence="2">Glycosyltransferase family 28 N-terminal domain-containing protein</fullName>
    </recommendedName>
</protein>
<keyword evidence="4" id="KW-1185">Reference proteome</keyword>
<accession>A0A8J5X194</accession>
<comment type="caution">
    <text evidence="3">The sequence shown here is derived from an EMBL/GenBank/DDBJ whole genome shotgun (WGS) entry which is preliminary data.</text>
</comment>
<dbReference type="InterPro" id="IPR004276">
    <property type="entry name" value="GlycoTrans_28_N"/>
</dbReference>
<feature type="domain" description="Glycosyltransferase family 28 N-terminal" evidence="2">
    <location>
        <begin position="137"/>
        <end position="280"/>
    </location>
</feature>
<dbReference type="OrthoDB" id="5835829at2759"/>
<proteinExistence type="predicted"/>
<feature type="compositionally biased region" description="Gly residues" evidence="1">
    <location>
        <begin position="9"/>
        <end position="18"/>
    </location>
</feature>
<evidence type="ECO:0000259" key="2">
    <source>
        <dbReference type="Pfam" id="PF03033"/>
    </source>
</evidence>
<reference evidence="3" key="2">
    <citation type="submission" date="2021-02" db="EMBL/GenBank/DDBJ databases">
        <authorList>
            <person name="Kimball J.A."/>
            <person name="Haas M.W."/>
            <person name="Macchietto M."/>
            <person name="Kono T."/>
            <person name="Duquette J."/>
            <person name="Shao M."/>
        </authorList>
    </citation>
    <scope>NUCLEOTIDE SEQUENCE</scope>
    <source>
        <tissue evidence="3">Fresh leaf tissue</tissue>
    </source>
</reference>
<dbReference type="AlphaFoldDB" id="A0A8J5X194"/>
<organism evidence="3 4">
    <name type="scientific">Zizania palustris</name>
    <name type="common">Northern wild rice</name>
    <dbReference type="NCBI Taxonomy" id="103762"/>
    <lineage>
        <taxon>Eukaryota</taxon>
        <taxon>Viridiplantae</taxon>
        <taxon>Streptophyta</taxon>
        <taxon>Embryophyta</taxon>
        <taxon>Tracheophyta</taxon>
        <taxon>Spermatophyta</taxon>
        <taxon>Magnoliopsida</taxon>
        <taxon>Liliopsida</taxon>
        <taxon>Poales</taxon>
        <taxon>Poaceae</taxon>
        <taxon>BOP clade</taxon>
        <taxon>Oryzoideae</taxon>
        <taxon>Oryzeae</taxon>
        <taxon>Zizaniinae</taxon>
        <taxon>Zizania</taxon>
    </lineage>
</organism>
<dbReference type="InterPro" id="IPR050426">
    <property type="entry name" value="Glycosyltransferase_28"/>
</dbReference>
<reference evidence="3" key="1">
    <citation type="journal article" date="2021" name="bioRxiv">
        <title>Whole Genome Assembly and Annotation of Northern Wild Rice, Zizania palustris L., Supports a Whole Genome Duplication in the Zizania Genus.</title>
        <authorList>
            <person name="Haas M."/>
            <person name="Kono T."/>
            <person name="Macchietto M."/>
            <person name="Millas R."/>
            <person name="McGilp L."/>
            <person name="Shao M."/>
            <person name="Duquette J."/>
            <person name="Hirsch C.N."/>
            <person name="Kimball J."/>
        </authorList>
    </citation>
    <scope>NUCLEOTIDE SEQUENCE</scope>
    <source>
        <tissue evidence="3">Fresh leaf tissue</tissue>
    </source>
</reference>
<sequence>MKGSRARGSGSGGGGEGLGASSVSNNCGVQTEGNSPRRTDDVEYHETSSDQSNSESRKSEVNAMASLISDKKISVIKKLKLLSQMATLKDDGTVEVDIPTSNEAASLDLSSDDYCNEAFCGEPLDSSDFQHRPPMQIVMLIVGTRGDVQPFIAIGKRLQMYGHRVRLATHANFKDFVMTAGLEFYPLGGDPKLLAGYMVKNKGFLPGTPSEIPIQRKEIRDIIFSLLPACKDPDTDTDAPFNAEAIIANPAAYGHVHVAEALKVPIHIIFTMPWTPTCEFPHPFSRVKQPAGYRGELCGKYS</sequence>
<dbReference type="PANTHER" id="PTHR48050">
    <property type="entry name" value="STEROL 3-BETA-GLUCOSYLTRANSFERASE"/>
    <property type="match status" value="1"/>
</dbReference>
<dbReference type="PANTHER" id="PTHR48050:SF10">
    <property type="entry name" value="OS07G0419500 PROTEIN"/>
    <property type="match status" value="1"/>
</dbReference>
<dbReference type="GO" id="GO:0016758">
    <property type="term" value="F:hexosyltransferase activity"/>
    <property type="evidence" value="ECO:0007669"/>
    <property type="project" value="InterPro"/>
</dbReference>
<feature type="compositionally biased region" description="Basic and acidic residues" evidence="1">
    <location>
        <begin position="35"/>
        <end position="48"/>
    </location>
</feature>
<name>A0A8J5X194_ZIZPA</name>